<keyword evidence="1" id="KW-0472">Membrane</keyword>
<dbReference type="EMBL" id="JACAQD010000054">
    <property type="protein sequence ID" value="NWC37128.1"/>
    <property type="molecule type" value="Genomic_DNA"/>
</dbReference>
<protein>
    <submittedName>
        <fullName evidence="2">DUF3742 family protein</fullName>
    </submittedName>
</protein>
<evidence type="ECO:0000313" key="3">
    <source>
        <dbReference type="Proteomes" id="UP000520592"/>
    </source>
</evidence>
<organism evidence="2 3">
    <name type="scientific">Pseudomonas gingeri</name>
    <dbReference type="NCBI Taxonomy" id="117681"/>
    <lineage>
        <taxon>Bacteria</taxon>
        <taxon>Pseudomonadati</taxon>
        <taxon>Pseudomonadota</taxon>
        <taxon>Gammaproteobacteria</taxon>
        <taxon>Pseudomonadales</taxon>
        <taxon>Pseudomonadaceae</taxon>
        <taxon>Pseudomonas</taxon>
    </lineage>
</organism>
<sequence length="121" mass="13693">MAADTKKKGLIYRLGYVYGWLSGRYRRYEEPVVRWAMRKGMPATLAGLLSGLVRLALIGAFLYLAFWVLVAIIVSVVLMEIVICSFSSTPTEEIVTFNADEVFPDPYSPENMNDPAFYRDV</sequence>
<dbReference type="AlphaFoldDB" id="A0A7Y8CMX2"/>
<keyword evidence="1" id="KW-1133">Transmembrane helix</keyword>
<dbReference type="RefSeq" id="WP_177063837.1">
    <property type="nucleotide sequence ID" value="NZ_JACAPS010000107.1"/>
</dbReference>
<name>A0A7Y8CMX2_9PSED</name>
<dbReference type="Proteomes" id="UP000520592">
    <property type="component" value="Unassembled WGS sequence"/>
</dbReference>
<dbReference type="Pfam" id="PF12553">
    <property type="entry name" value="DUF3742"/>
    <property type="match status" value="1"/>
</dbReference>
<comment type="caution">
    <text evidence="2">The sequence shown here is derived from an EMBL/GenBank/DDBJ whole genome shotgun (WGS) entry which is preliminary data.</text>
</comment>
<reference evidence="2 3" key="1">
    <citation type="submission" date="2020-04" db="EMBL/GenBank/DDBJ databases">
        <title>Molecular characterization of pseudomonads from Agaricus bisporus reveal novel blotch 2 pathogens in Western Europe.</title>
        <authorList>
            <person name="Taparia T."/>
            <person name="Krijger M."/>
            <person name="Haynes E."/>
            <person name="Elpinstone J.G."/>
            <person name="Noble R."/>
            <person name="Van Der Wolf J."/>
        </authorList>
    </citation>
    <scope>NUCLEOTIDE SEQUENCE [LARGE SCALE GENOMIC DNA]</scope>
    <source>
        <strain evidence="2 3">IPO3737</strain>
    </source>
</reference>
<dbReference type="InterPro" id="IPR022213">
    <property type="entry name" value="DUF3742"/>
</dbReference>
<proteinExistence type="predicted"/>
<keyword evidence="1" id="KW-0812">Transmembrane</keyword>
<feature type="transmembrane region" description="Helical" evidence="1">
    <location>
        <begin position="55"/>
        <end position="78"/>
    </location>
</feature>
<evidence type="ECO:0000256" key="1">
    <source>
        <dbReference type="SAM" id="Phobius"/>
    </source>
</evidence>
<evidence type="ECO:0000313" key="2">
    <source>
        <dbReference type="EMBL" id="NWC37128.1"/>
    </source>
</evidence>
<gene>
    <name evidence="2" type="ORF">HX876_32740</name>
</gene>
<accession>A0A7Y8CMX2</accession>